<evidence type="ECO:0008006" key="6">
    <source>
        <dbReference type="Google" id="ProtNLM"/>
    </source>
</evidence>
<keyword evidence="5" id="KW-1185">Reference proteome</keyword>
<feature type="binding site" evidence="3">
    <location>
        <position position="9"/>
    </location>
    <ligand>
        <name>a divalent metal cation</name>
        <dbReference type="ChEBI" id="CHEBI:60240"/>
        <label>1</label>
    </ligand>
</feature>
<dbReference type="Pfam" id="PF01026">
    <property type="entry name" value="TatD_DNase"/>
    <property type="match status" value="1"/>
</dbReference>
<keyword evidence="1 3" id="KW-0479">Metal-binding</keyword>
<gene>
    <name evidence="4" type="ORF">C4B25_01250</name>
</gene>
<dbReference type="CDD" id="cd01310">
    <property type="entry name" value="TatD_DNAse"/>
    <property type="match status" value="1"/>
</dbReference>
<dbReference type="GO" id="GO:0004536">
    <property type="term" value="F:DNA nuclease activity"/>
    <property type="evidence" value="ECO:0007669"/>
    <property type="project" value="InterPro"/>
</dbReference>
<dbReference type="InterPro" id="IPR032466">
    <property type="entry name" value="Metal_Hydrolase"/>
</dbReference>
<evidence type="ECO:0000256" key="3">
    <source>
        <dbReference type="PIRSR" id="PIRSR005902-1"/>
    </source>
</evidence>
<dbReference type="EMBL" id="PSZP01000005">
    <property type="protein sequence ID" value="TCG11590.1"/>
    <property type="molecule type" value="Genomic_DNA"/>
</dbReference>
<dbReference type="PROSITE" id="PS01091">
    <property type="entry name" value="TATD_3"/>
    <property type="match status" value="1"/>
</dbReference>
<dbReference type="AlphaFoldDB" id="A0A4R0XT09"/>
<dbReference type="InterPro" id="IPR015991">
    <property type="entry name" value="TatD/YcfH-like"/>
</dbReference>
<dbReference type="GO" id="GO:0016788">
    <property type="term" value="F:hydrolase activity, acting on ester bonds"/>
    <property type="evidence" value="ECO:0007669"/>
    <property type="project" value="InterPro"/>
</dbReference>
<dbReference type="PANTHER" id="PTHR46124">
    <property type="entry name" value="D-AMINOACYL-TRNA DEACYLASE"/>
    <property type="match status" value="1"/>
</dbReference>
<organism evidence="4 5">
    <name type="scientific">Mycoplasma todarodis</name>
    <dbReference type="NCBI Taxonomy" id="1937191"/>
    <lineage>
        <taxon>Bacteria</taxon>
        <taxon>Bacillati</taxon>
        <taxon>Mycoplasmatota</taxon>
        <taxon>Mollicutes</taxon>
        <taxon>Mycoplasmataceae</taxon>
        <taxon>Mycoplasma</taxon>
    </lineage>
</organism>
<evidence type="ECO:0000256" key="1">
    <source>
        <dbReference type="ARBA" id="ARBA00022723"/>
    </source>
</evidence>
<dbReference type="FunFam" id="3.20.20.140:FF:000005">
    <property type="entry name" value="TatD family hydrolase"/>
    <property type="match status" value="1"/>
</dbReference>
<feature type="binding site" evidence="3">
    <location>
        <position position="201"/>
    </location>
    <ligand>
        <name>a divalent metal cation</name>
        <dbReference type="ChEBI" id="CHEBI:60240"/>
        <label>1</label>
    </ligand>
</feature>
<protein>
    <recommendedName>
        <fullName evidence="6">Hydrolase TatD</fullName>
    </recommendedName>
</protein>
<accession>A0A4R0XT09</accession>
<proteinExistence type="predicted"/>
<name>A0A4R0XT09_9MOLU</name>
<dbReference type="PROSITE" id="PS01090">
    <property type="entry name" value="TATD_2"/>
    <property type="match status" value="1"/>
</dbReference>
<dbReference type="GO" id="GO:0046872">
    <property type="term" value="F:metal ion binding"/>
    <property type="evidence" value="ECO:0007669"/>
    <property type="project" value="UniProtKB-KW"/>
</dbReference>
<keyword evidence="2" id="KW-0378">Hydrolase</keyword>
<feature type="binding site" evidence="3">
    <location>
        <position position="89"/>
    </location>
    <ligand>
        <name>a divalent metal cation</name>
        <dbReference type="ChEBI" id="CHEBI:60240"/>
        <label>1</label>
    </ligand>
</feature>
<sequence>MKYIDTHMHVVPSEFEDYQEILQNAFDNGVNKMFVVGCEEKTIPETLELAKQYENIHPIIGIHPNDSTGAADAEFVRKHFTKEVIAIGEIGLDFHWEDNPSKETQLESLEAQMELAMEKGVPVVIHSRDANEETLKVIGKEKYKDLKIIMHSYAYGEESLQDYLDLGCYISFSGIVTFKNAKDFKEAAKKVPLDRLLSETDSPYLAPIPHRGKKNQPAYVIDTIKHIAELREERLEDVVEAIEQNVKKVFNV</sequence>
<dbReference type="OrthoDB" id="9810005at2"/>
<reference evidence="4 5" key="1">
    <citation type="submission" date="2018-02" db="EMBL/GenBank/DDBJ databases">
        <title>Mycoplasma marinum and Mycoplasma todarodis sp. nov., moderately halophilic and psychrotolerant mycoplasmas isolated from cephalopods.</title>
        <authorList>
            <person name="Viver T."/>
        </authorList>
    </citation>
    <scope>NUCLEOTIDE SEQUENCE [LARGE SCALE GENOMIC DNA]</scope>
    <source>
        <strain evidence="4 5">5H</strain>
    </source>
</reference>
<dbReference type="RefSeq" id="WP_131613252.1">
    <property type="nucleotide sequence ID" value="NZ_PSZP01000005.1"/>
</dbReference>
<dbReference type="InterPro" id="IPR001130">
    <property type="entry name" value="TatD-like"/>
</dbReference>
<evidence type="ECO:0000313" key="4">
    <source>
        <dbReference type="EMBL" id="TCG11590.1"/>
    </source>
</evidence>
<dbReference type="Proteomes" id="UP000291072">
    <property type="component" value="Unassembled WGS sequence"/>
</dbReference>
<feature type="binding site" evidence="3">
    <location>
        <position position="151"/>
    </location>
    <ligand>
        <name>a divalent metal cation</name>
        <dbReference type="ChEBI" id="CHEBI:60240"/>
        <label>2</label>
    </ligand>
</feature>
<dbReference type="PIRSF" id="PIRSF005902">
    <property type="entry name" value="DNase_TatD"/>
    <property type="match status" value="1"/>
</dbReference>
<evidence type="ECO:0000256" key="2">
    <source>
        <dbReference type="ARBA" id="ARBA00022801"/>
    </source>
</evidence>
<dbReference type="SUPFAM" id="SSF51556">
    <property type="entry name" value="Metallo-dependent hydrolases"/>
    <property type="match status" value="1"/>
</dbReference>
<comment type="caution">
    <text evidence="4">The sequence shown here is derived from an EMBL/GenBank/DDBJ whole genome shotgun (WGS) entry which is preliminary data.</text>
</comment>
<dbReference type="InterPro" id="IPR018228">
    <property type="entry name" value="DNase_TatD-rel_CS"/>
</dbReference>
<feature type="binding site" evidence="3">
    <location>
        <position position="126"/>
    </location>
    <ligand>
        <name>a divalent metal cation</name>
        <dbReference type="ChEBI" id="CHEBI:60240"/>
        <label>2</label>
    </ligand>
</feature>
<dbReference type="PANTHER" id="PTHR46124:SF2">
    <property type="entry name" value="D-AMINOACYL-TRNA DEACYLASE"/>
    <property type="match status" value="1"/>
</dbReference>
<evidence type="ECO:0000313" key="5">
    <source>
        <dbReference type="Proteomes" id="UP000291072"/>
    </source>
</evidence>
<dbReference type="NCBIfam" id="TIGR00010">
    <property type="entry name" value="YchF/TatD family DNA exonuclease"/>
    <property type="match status" value="1"/>
</dbReference>
<feature type="binding site" evidence="3">
    <location>
        <position position="7"/>
    </location>
    <ligand>
        <name>a divalent metal cation</name>
        <dbReference type="ChEBI" id="CHEBI:60240"/>
        <label>1</label>
    </ligand>
</feature>
<dbReference type="Gene3D" id="3.20.20.140">
    <property type="entry name" value="Metal-dependent hydrolases"/>
    <property type="match status" value="1"/>
</dbReference>